<keyword evidence="3" id="KW-0548">Nucleotidyltransferase</keyword>
<dbReference type="GO" id="GO:0003887">
    <property type="term" value="F:DNA-directed DNA polymerase activity"/>
    <property type="evidence" value="ECO:0007669"/>
    <property type="project" value="InterPro"/>
</dbReference>
<dbReference type="InterPro" id="IPR043128">
    <property type="entry name" value="Rev_trsase/Diguanyl_cyclase"/>
</dbReference>
<dbReference type="GO" id="GO:0009432">
    <property type="term" value="P:SOS response"/>
    <property type="evidence" value="ECO:0007669"/>
    <property type="project" value="TreeGrafter"/>
</dbReference>
<dbReference type="InterPro" id="IPR024728">
    <property type="entry name" value="PolY_HhH_motif"/>
</dbReference>
<dbReference type="CDD" id="cd03586">
    <property type="entry name" value="PolY_Pol_IV_kappa"/>
    <property type="match status" value="1"/>
</dbReference>
<reference evidence="5 6" key="1">
    <citation type="submission" date="2018-01" db="EMBL/GenBank/DDBJ databases">
        <title>Metagenomic assembled genomes from two thermal pools in the Uzon Caldera, Kamchatka, Russia.</title>
        <authorList>
            <person name="Wilkins L."/>
            <person name="Ettinger C."/>
        </authorList>
    </citation>
    <scope>NUCLEOTIDE SEQUENCE [LARGE SCALE GENOMIC DNA]</scope>
    <source>
        <strain evidence="5">ZAV-15</strain>
    </source>
</reference>
<dbReference type="InterPro" id="IPR017961">
    <property type="entry name" value="DNA_pol_Y-fam_little_finger"/>
</dbReference>
<dbReference type="Pfam" id="PF11799">
    <property type="entry name" value="IMS_C"/>
    <property type="match status" value="1"/>
</dbReference>
<dbReference type="GO" id="GO:0042276">
    <property type="term" value="P:error-prone translesion synthesis"/>
    <property type="evidence" value="ECO:0007669"/>
    <property type="project" value="TreeGrafter"/>
</dbReference>
<organism evidence="5 6">
    <name type="scientific">Caldimicrobium thiodismutans</name>
    <dbReference type="NCBI Taxonomy" id="1653476"/>
    <lineage>
        <taxon>Bacteria</taxon>
        <taxon>Pseudomonadati</taxon>
        <taxon>Thermodesulfobacteriota</taxon>
        <taxon>Thermodesulfobacteria</taxon>
        <taxon>Thermodesulfobacteriales</taxon>
        <taxon>Thermodesulfobacteriaceae</taxon>
        <taxon>Caldimicrobium</taxon>
    </lineage>
</organism>
<keyword evidence="3" id="KW-0808">Transferase</keyword>
<evidence type="ECO:0000256" key="1">
    <source>
        <dbReference type="ARBA" id="ARBA00010945"/>
    </source>
</evidence>
<evidence type="ECO:0000256" key="3">
    <source>
        <dbReference type="ARBA" id="ARBA00022932"/>
    </source>
</evidence>
<dbReference type="GO" id="GO:0006281">
    <property type="term" value="P:DNA repair"/>
    <property type="evidence" value="ECO:0007669"/>
    <property type="project" value="InterPro"/>
</dbReference>
<dbReference type="SUPFAM" id="SSF100879">
    <property type="entry name" value="Lesion bypass DNA polymerase (Y-family), little finger domain"/>
    <property type="match status" value="1"/>
</dbReference>
<dbReference type="PANTHER" id="PTHR11076:SF34">
    <property type="entry name" value="PROTEIN UMUC"/>
    <property type="match status" value="1"/>
</dbReference>
<dbReference type="Pfam" id="PF11798">
    <property type="entry name" value="IMS_HHH"/>
    <property type="match status" value="1"/>
</dbReference>
<dbReference type="InterPro" id="IPR001126">
    <property type="entry name" value="UmuC"/>
</dbReference>
<dbReference type="SUPFAM" id="SSF56672">
    <property type="entry name" value="DNA/RNA polymerases"/>
    <property type="match status" value="1"/>
</dbReference>
<dbReference type="PANTHER" id="PTHR11076">
    <property type="entry name" value="DNA REPAIR POLYMERASE UMUC / TRANSFERASE FAMILY MEMBER"/>
    <property type="match status" value="1"/>
</dbReference>
<comment type="similarity">
    <text evidence="1">Belongs to the DNA polymerase type-Y family.</text>
</comment>
<protein>
    <submittedName>
        <fullName evidence="5">DNA polymerase IV</fullName>
    </submittedName>
</protein>
<sequence length="419" mass="47970">MAQPLNIHGFPQAILHLDANAFFASVEQAVNPELKGKPVVVGKERGIVTAVSYEGKALGIKRGMTIAEVKRRFPQAVILESDYEKYALFSQRMFEILRGFTPIVEEYSIDEAFADLKGLRRYHRASYEEIGYRIKETIKKELGITVSVGISLTKVLAKIASNWIKPDGLTLISGREIHHYLEKLPISEVWGIGPQTEALCHKLGIYTALDFARAKEEFIKKHFTKPHYEIWLELRGIQVYPVLETFKNSYRSLSKSISFTPTADKEFLLSQSAFNLEQVCFKARRYGLLAKKLIYFLKDEEFKVHSIEINLPYPTAYPKELLPLLRKAFENLFYEGISYRQVGVILTDLSPKRSFQLTLFEKSSQSIEMKEKLYEALDSIILKYGRTFLTHGVSLPVTKEKPLYKGKSLKIPLLPIHLL</sequence>
<name>A0A2N7PJ74_9BACT</name>
<comment type="caution">
    <text evidence="5">The sequence shown here is derived from an EMBL/GenBank/DDBJ whole genome shotgun (WGS) entry which is preliminary data.</text>
</comment>
<dbReference type="Proteomes" id="UP000235731">
    <property type="component" value="Unassembled WGS sequence"/>
</dbReference>
<dbReference type="PROSITE" id="PS50173">
    <property type="entry name" value="UMUC"/>
    <property type="match status" value="1"/>
</dbReference>
<dbReference type="InterPro" id="IPR050116">
    <property type="entry name" value="DNA_polymerase-Y"/>
</dbReference>
<dbReference type="Pfam" id="PF00817">
    <property type="entry name" value="IMS"/>
    <property type="match status" value="1"/>
</dbReference>
<evidence type="ECO:0000313" key="5">
    <source>
        <dbReference type="EMBL" id="PMP62523.1"/>
    </source>
</evidence>
<evidence type="ECO:0000259" key="4">
    <source>
        <dbReference type="PROSITE" id="PS50173"/>
    </source>
</evidence>
<evidence type="ECO:0000313" key="6">
    <source>
        <dbReference type="Proteomes" id="UP000235731"/>
    </source>
</evidence>
<evidence type="ECO:0000256" key="2">
    <source>
        <dbReference type="ARBA" id="ARBA00022457"/>
    </source>
</evidence>
<dbReference type="Gene3D" id="3.40.1170.60">
    <property type="match status" value="1"/>
</dbReference>
<accession>A0A2N7PJ74</accession>
<proteinExistence type="inferred from homology"/>
<dbReference type="AlphaFoldDB" id="A0A2N7PJ74"/>
<dbReference type="EMBL" id="PNIE01000061">
    <property type="protein sequence ID" value="PMP62523.1"/>
    <property type="molecule type" value="Genomic_DNA"/>
</dbReference>
<dbReference type="InterPro" id="IPR043502">
    <property type="entry name" value="DNA/RNA_pol_sf"/>
</dbReference>
<gene>
    <name evidence="5" type="ORF">C0197_04390</name>
</gene>
<dbReference type="InterPro" id="IPR022880">
    <property type="entry name" value="DNApol_IV"/>
</dbReference>
<dbReference type="InterPro" id="IPR036775">
    <property type="entry name" value="DNA_pol_Y-fam_lit_finger_sf"/>
</dbReference>
<feature type="domain" description="UmuC" evidence="4">
    <location>
        <begin position="14"/>
        <end position="193"/>
    </location>
</feature>
<dbReference type="GO" id="GO:0005829">
    <property type="term" value="C:cytosol"/>
    <property type="evidence" value="ECO:0007669"/>
    <property type="project" value="TreeGrafter"/>
</dbReference>
<keyword evidence="3" id="KW-0239">DNA-directed DNA polymerase</keyword>
<dbReference type="Gene3D" id="3.30.1490.100">
    <property type="entry name" value="DNA polymerase, Y-family, little finger domain"/>
    <property type="match status" value="1"/>
</dbReference>
<keyword evidence="2" id="KW-0515">Mutator protein</keyword>
<dbReference type="Gene3D" id="1.10.150.20">
    <property type="entry name" value="5' to 3' exonuclease, C-terminal subdomain"/>
    <property type="match status" value="1"/>
</dbReference>
<dbReference type="Gene3D" id="3.30.70.270">
    <property type="match status" value="1"/>
</dbReference>
<dbReference type="GO" id="GO:0003684">
    <property type="term" value="F:damaged DNA binding"/>
    <property type="evidence" value="ECO:0007669"/>
    <property type="project" value="InterPro"/>
</dbReference>